<protein>
    <submittedName>
        <fullName evidence="3">S49 family peptidase</fullName>
    </submittedName>
</protein>
<evidence type="ECO:0000259" key="2">
    <source>
        <dbReference type="Pfam" id="PF01343"/>
    </source>
</evidence>
<dbReference type="Pfam" id="PF01343">
    <property type="entry name" value="Peptidase_S49"/>
    <property type="match status" value="1"/>
</dbReference>
<dbReference type="Gene3D" id="6.20.330.10">
    <property type="match status" value="1"/>
</dbReference>
<dbReference type="EMBL" id="JAAOLE020000001">
    <property type="protein sequence ID" value="NVI45402.1"/>
    <property type="molecule type" value="Genomic_DNA"/>
</dbReference>
<dbReference type="InterPro" id="IPR002142">
    <property type="entry name" value="Peptidase_S49"/>
</dbReference>
<feature type="domain" description="Peptidase S49" evidence="2">
    <location>
        <begin position="124"/>
        <end position="274"/>
    </location>
</feature>
<gene>
    <name evidence="3" type="ORF">HAP48_021020</name>
</gene>
<dbReference type="RefSeq" id="WP_166204819.1">
    <property type="nucleotide sequence ID" value="NZ_CP088285.1"/>
</dbReference>
<dbReference type="PANTHER" id="PTHR42987:SF7">
    <property type="entry name" value="SIGNAL PEPTIDE PEPTIDASE SPPA-RELATED"/>
    <property type="match status" value="1"/>
</dbReference>
<dbReference type="AlphaFoldDB" id="A0A974A274"/>
<dbReference type="CDD" id="cd07022">
    <property type="entry name" value="S49_Sppa_36K_type"/>
    <property type="match status" value="1"/>
</dbReference>
<evidence type="ECO:0000313" key="3">
    <source>
        <dbReference type="EMBL" id="NVI45402.1"/>
    </source>
</evidence>
<dbReference type="InterPro" id="IPR029045">
    <property type="entry name" value="ClpP/crotonase-like_dom_sf"/>
</dbReference>
<dbReference type="GO" id="GO:0008233">
    <property type="term" value="F:peptidase activity"/>
    <property type="evidence" value="ECO:0007669"/>
    <property type="project" value="InterPro"/>
</dbReference>
<organism evidence="3">
    <name type="scientific">Bradyrhizobium septentrionale</name>
    <dbReference type="NCBI Taxonomy" id="1404411"/>
    <lineage>
        <taxon>Bacteria</taxon>
        <taxon>Pseudomonadati</taxon>
        <taxon>Pseudomonadota</taxon>
        <taxon>Alphaproteobacteria</taxon>
        <taxon>Hyphomicrobiales</taxon>
        <taxon>Nitrobacteraceae</taxon>
        <taxon>Bradyrhizobium</taxon>
    </lineage>
</organism>
<dbReference type="SUPFAM" id="SSF52096">
    <property type="entry name" value="ClpP/crotonase"/>
    <property type="match status" value="1"/>
</dbReference>
<reference evidence="3" key="1">
    <citation type="submission" date="2020-06" db="EMBL/GenBank/DDBJ databases">
        <title>Whole Genome Sequence of Bradyrhizobium sp. Strain 1S1.</title>
        <authorList>
            <person name="Bromfield E.S.P."/>
            <person name="Cloutier S."/>
        </authorList>
    </citation>
    <scope>NUCLEOTIDE SEQUENCE [LARGE SCALE GENOMIC DNA]</scope>
    <source>
        <strain evidence="3">1S1</strain>
    </source>
</reference>
<comment type="similarity">
    <text evidence="1">Belongs to the peptidase S49 family.</text>
</comment>
<name>A0A974A274_9BRAD</name>
<dbReference type="Gene3D" id="3.90.226.10">
    <property type="entry name" value="2-enoyl-CoA Hydratase, Chain A, domain 1"/>
    <property type="match status" value="1"/>
</dbReference>
<evidence type="ECO:0000256" key="1">
    <source>
        <dbReference type="ARBA" id="ARBA00008683"/>
    </source>
</evidence>
<sequence>MIKVETVAPDLRQAVTQITSIDALVALEVSALADCLARAEQRQAQAAAAAAQASSSAGKIALISVAGGLTPRGSWFGSSLYGIAVQVTRAADDQDVAGVVLDVDSPGGTVAGTVEAANAIASAAAKKPIVAVANTLMGSAAYWLGSQGTELVMAPSADAGSIGAMIMHQDISGWLDQVGLKMTIVRSEQSPLKNEAHPFAPLSADALTYLQGRANEAGADFIKAVASGRRVTQTKVREEFGQGRMVGAREAVARGMADRIATLDQVISGMLQQRSQRPSSRRRSALAFD</sequence>
<comment type="caution">
    <text evidence="3">The sequence shown here is derived from an EMBL/GenBank/DDBJ whole genome shotgun (WGS) entry which is preliminary data.</text>
</comment>
<dbReference type="PANTHER" id="PTHR42987">
    <property type="entry name" value="PEPTIDASE S49"/>
    <property type="match status" value="1"/>
</dbReference>
<dbReference type="GO" id="GO:0006508">
    <property type="term" value="P:proteolysis"/>
    <property type="evidence" value="ECO:0007669"/>
    <property type="project" value="InterPro"/>
</dbReference>
<accession>A0A974A274</accession>
<proteinExistence type="inferred from homology"/>
<dbReference type="InterPro" id="IPR033855">
    <property type="entry name" value="Protein_C"/>
</dbReference>